<evidence type="ECO:0008006" key="3">
    <source>
        <dbReference type="Google" id="ProtNLM"/>
    </source>
</evidence>
<name>A0A3B0ZTQ6_9ZZZZ</name>
<evidence type="ECO:0000256" key="1">
    <source>
        <dbReference type="SAM" id="Phobius"/>
    </source>
</evidence>
<proteinExistence type="predicted"/>
<evidence type="ECO:0000313" key="2">
    <source>
        <dbReference type="EMBL" id="VAW89419.1"/>
    </source>
</evidence>
<feature type="transmembrane region" description="Helical" evidence="1">
    <location>
        <begin position="43"/>
        <end position="63"/>
    </location>
</feature>
<accession>A0A3B0ZTQ6</accession>
<dbReference type="Pfam" id="PF04247">
    <property type="entry name" value="SirB"/>
    <property type="match status" value="1"/>
</dbReference>
<reference evidence="2" key="1">
    <citation type="submission" date="2018-06" db="EMBL/GenBank/DDBJ databases">
        <authorList>
            <person name="Zhirakovskaya E."/>
        </authorList>
    </citation>
    <scope>NUCLEOTIDE SEQUENCE</scope>
</reference>
<feature type="transmembrane region" description="Helical" evidence="1">
    <location>
        <begin position="69"/>
        <end position="89"/>
    </location>
</feature>
<sequence>MGIYEVIKYIHIGCVFLSLLGFCLRSCFLLFNPEKLSQRWLKYPPHIIESLLLLSALAMLPLIGQYPFVDSWLTAKFMAMLLYIGVAGYTLRATHTFKLKLVYILLSLSIFLYIVGVAVFHDYSSWFSPVIAASSS</sequence>
<feature type="transmembrane region" description="Helical" evidence="1">
    <location>
        <begin position="101"/>
        <end position="120"/>
    </location>
</feature>
<gene>
    <name evidence="2" type="ORF">MNBD_GAMMA18-175</name>
</gene>
<dbReference type="GO" id="GO:0005886">
    <property type="term" value="C:plasma membrane"/>
    <property type="evidence" value="ECO:0007669"/>
    <property type="project" value="TreeGrafter"/>
</dbReference>
<feature type="transmembrane region" description="Helical" evidence="1">
    <location>
        <begin position="6"/>
        <end position="31"/>
    </location>
</feature>
<organism evidence="2">
    <name type="scientific">hydrothermal vent metagenome</name>
    <dbReference type="NCBI Taxonomy" id="652676"/>
    <lineage>
        <taxon>unclassified sequences</taxon>
        <taxon>metagenomes</taxon>
        <taxon>ecological metagenomes</taxon>
    </lineage>
</organism>
<protein>
    <recommendedName>
        <fullName evidence="3">Regulator SirB</fullName>
    </recommendedName>
</protein>
<dbReference type="PANTHER" id="PTHR39594">
    <property type="entry name" value="PROTEIN YCHQ"/>
    <property type="match status" value="1"/>
</dbReference>
<dbReference type="InterPro" id="IPR007360">
    <property type="entry name" value="SirB"/>
</dbReference>
<dbReference type="AlphaFoldDB" id="A0A3B0ZTQ6"/>
<keyword evidence="1" id="KW-0812">Transmembrane</keyword>
<dbReference type="PANTHER" id="PTHR39594:SF1">
    <property type="entry name" value="PROTEIN YCHQ"/>
    <property type="match status" value="1"/>
</dbReference>
<dbReference type="EMBL" id="UOFP01000270">
    <property type="protein sequence ID" value="VAW89419.1"/>
    <property type="molecule type" value="Genomic_DNA"/>
</dbReference>
<dbReference type="PIRSF" id="PIRSF005610">
    <property type="entry name" value="SirB"/>
    <property type="match status" value="1"/>
</dbReference>
<keyword evidence="1" id="KW-0472">Membrane</keyword>
<keyword evidence="1" id="KW-1133">Transmembrane helix</keyword>